<comment type="caution">
    <text evidence="1">The sequence shown here is derived from an EMBL/GenBank/DDBJ whole genome shotgun (WGS) entry which is preliminary data.</text>
</comment>
<sequence length="743" mass="83190">MDSCVAAAQPELRRRRAAAADKAAEDEPAKVHASPPAAPARGPAGEPALFDNADRVATVALTAVALLTRLYRIGRRPVVSWDETHFGKFGAHYINGTFYHDVHPPLAKMLVGLGEFMSGHNGSFTYPLGSTYPDHVNYTFQRAFLAVFGALIVPLAYRTGRFLGFGRAAAAMAAAFVLFDNALCVISRFILLDPPLLCFTAMSLLGCAGFSAHRNQPFSPAWWRWLAFTGAALGLTVSAKWVGLFTIALVGLHTLEDLLALHSARGSSLRALAAHWGARAACLIVLPALVYIGMFQIHFALLRTRGTGDFKMHSEFQARQYNSVVAHQPHEVALGSHITLRSHLPGFGLVHSNSSLQFPGADDECIAAGMPGKQAGNWWQIVSAQARENTTASPAVHIADAGIVRLVHVNTHRFLRTAANHQRYQSRDRRVFTGSNETSASPWDLWRVHIVDETSPKPRGEIHTVTTRFRLLSPASGCVLQATSERLPAWGREMSELICTTANATVDETTLWSVEQVRDKRFENANFRELVRRRLLRDTLWINREMARSNNLLIPDPDRYKHTESGPWSWPFLLYPMRMVSWADDSVKYYEVGNPLLWWASTACCIAYPLQLLYWLLRWRRGRSSWQPGELRRFWDASKLLWGGWALHYLPFFLMSRVCYLHHYLPSLYFALLLLAFEIRCFASWYLPRWSPLPIAAAAIAAAAGVFVLFSPLTFGWDRPAKELAHLAWLPTWNLVADRNVAV</sequence>
<gene>
    <name evidence="1" type="primary">PMT2_2</name>
    <name evidence="1" type="ORF">IWQ57_000361</name>
</gene>
<accession>A0ACC1K7T3</accession>
<evidence type="ECO:0000313" key="1">
    <source>
        <dbReference type="EMBL" id="KAJ2775571.1"/>
    </source>
</evidence>
<reference evidence="1" key="1">
    <citation type="submission" date="2022-07" db="EMBL/GenBank/DDBJ databases">
        <title>Phylogenomic reconstructions and comparative analyses of Kickxellomycotina fungi.</title>
        <authorList>
            <person name="Reynolds N.K."/>
            <person name="Stajich J.E."/>
            <person name="Barry K."/>
            <person name="Grigoriev I.V."/>
            <person name="Crous P."/>
            <person name="Smith M.E."/>
        </authorList>
    </citation>
    <scope>NUCLEOTIDE SEQUENCE</scope>
    <source>
        <strain evidence="1">CBS 109366</strain>
    </source>
</reference>
<evidence type="ECO:0000313" key="2">
    <source>
        <dbReference type="Proteomes" id="UP001140234"/>
    </source>
</evidence>
<name>A0ACC1K7T3_9FUNG</name>
<dbReference type="EMBL" id="JANBUJ010000010">
    <property type="protein sequence ID" value="KAJ2775571.1"/>
    <property type="molecule type" value="Genomic_DNA"/>
</dbReference>
<keyword evidence="1" id="KW-0808">Transferase</keyword>
<proteinExistence type="predicted"/>
<dbReference type="Proteomes" id="UP001140234">
    <property type="component" value="Unassembled WGS sequence"/>
</dbReference>
<organism evidence="1 2">
    <name type="scientific">Coemansia nantahalensis</name>
    <dbReference type="NCBI Taxonomy" id="2789366"/>
    <lineage>
        <taxon>Eukaryota</taxon>
        <taxon>Fungi</taxon>
        <taxon>Fungi incertae sedis</taxon>
        <taxon>Zoopagomycota</taxon>
        <taxon>Kickxellomycotina</taxon>
        <taxon>Kickxellomycetes</taxon>
        <taxon>Kickxellales</taxon>
        <taxon>Kickxellaceae</taxon>
        <taxon>Coemansia</taxon>
    </lineage>
</organism>
<keyword evidence="2" id="KW-1185">Reference proteome</keyword>
<protein>
    <submittedName>
        <fullName evidence="1">Protein O-mannosyltransferase 2</fullName>
        <ecNumber evidence="1">2.4.1.109</ecNumber>
    </submittedName>
</protein>
<keyword evidence="1" id="KW-0328">Glycosyltransferase</keyword>
<dbReference type="EC" id="2.4.1.109" evidence="1"/>